<evidence type="ECO:0000313" key="2">
    <source>
        <dbReference type="Proteomes" id="UP000829447"/>
    </source>
</evidence>
<proteinExistence type="predicted"/>
<gene>
    <name evidence="1" type="ORF">PGIGA_G00026730</name>
</gene>
<evidence type="ECO:0000313" key="1">
    <source>
        <dbReference type="EMBL" id="MCI4383443.1"/>
    </source>
</evidence>
<name>A0ACC5WWK4_PANGG</name>
<dbReference type="EMBL" id="CM040464">
    <property type="protein sequence ID" value="MCI4383443.1"/>
    <property type="molecule type" value="Genomic_DNA"/>
</dbReference>
<organism evidence="1 2">
    <name type="scientific">Pangasianodon gigas</name>
    <name type="common">Mekong giant catfish</name>
    <name type="synonym">Pangasius gigas</name>
    <dbReference type="NCBI Taxonomy" id="30993"/>
    <lineage>
        <taxon>Eukaryota</taxon>
        <taxon>Metazoa</taxon>
        <taxon>Chordata</taxon>
        <taxon>Craniata</taxon>
        <taxon>Vertebrata</taxon>
        <taxon>Euteleostomi</taxon>
        <taxon>Actinopterygii</taxon>
        <taxon>Neopterygii</taxon>
        <taxon>Teleostei</taxon>
        <taxon>Ostariophysi</taxon>
        <taxon>Siluriformes</taxon>
        <taxon>Pangasiidae</taxon>
        <taxon>Pangasianodon</taxon>
    </lineage>
</organism>
<dbReference type="Proteomes" id="UP000829447">
    <property type="component" value="Linkage Group LG11"/>
</dbReference>
<keyword evidence="2" id="KW-1185">Reference proteome</keyword>
<accession>A0ACC5WWK4</accession>
<comment type="caution">
    <text evidence="1">The sequence shown here is derived from an EMBL/GenBank/DDBJ whole genome shotgun (WGS) entry which is preliminary data.</text>
</comment>
<sequence length="1057" mass="114776">MEDVVVPEEGNAMATDSHPVDRSDQESESQPPLSPTHVLGSVISSSLSSHTQLHQHASAVSALQSKVKARSERKEIWKQPSKMKEDRRSVPGFYVSACSHTGAWGFSSSDEDMEARAEDLAIHTVEDKSIITSMGHGEAVFLENITDNICNAKQDISLCCNKPWTPPKGFWRIARQEPLLSNGGDVSEREESKSGLMPRHTALRTDPSVQGEIKRSDNAESHPQSCRPSDSVATGSELWRAESLESICSSGSSLSLAERVEINRTILRQMLQKAQRKSGEGQQATITDQKMENTHSRGGLNDSDWDSGISLHDSEQTQRPFVSGAELPLSPRHEQAKQLLERARMKARSNPLKADHTILPVQRDKPELLSWVGAPVQQAPLVGTERVVVGSGNLSDSSSSDSTGGSRRRRTHGQSPTRVRFQDESEKDAEVRYLERQCKRAGERGQGLLGAKPSLATYINSQRSEDKYKSRRSQENLPDINSHYEPATMGQQCNSCGTILDGDFSDSRFFQKQPSPANGESEGRTVPCWVAPTLPNRLVRIEQIKETYIGAMSPVIVESDGTHCRAAGSVGSGRGTLQKQKRKSRKRDGSPETRATAANGLRPPGSPSISRNTPMSNGAIALPPNPYALDSLEIKVEGTCKSLANFKACVPSVASRGEVPGAQSVPGLPQPVSPPLQPKKSALNLDSPNGQRVTPSQHHHLMHIDIVQVGGEQSNLEGIPQGNPDPQQTTLISKNSILKELAGSNSHGQRAITPGQHCSQQAGLAQDQIRVEVAASPAKTSVNNGYVQGPIRAEAQREDSSSPSLMTSDLRLIVSLFCHRNMTPEAEQREGKAQQALRRFFSAMGLNAGRRIGKSHSSSMEQLGPPLKPRTNSSETPGPPHTLKKAPSLQNLRLASPFSQLKKSSSVQNLQSPKRKPERSTVYTPGERPCSPALSRGLQRALSVEDVGSPSAMRSVGRVAQAFPDGTFLLELNRPPDRPFGFLISRGKGRPDSGVYVEDMGDSSTQKLYAGLLGVGDEILEVNGEKVAGLSLDLVTQLMVQNGTASIRVLRHRPPHR</sequence>
<reference evidence="1 2" key="1">
    <citation type="journal article" date="2022" name="bioRxiv">
        <title>An ancient truncated duplication of the anti-Mullerian hormone receptor type 2 gene is a potential conserved master sex determinant in the Pangasiidae catfish family.</title>
        <authorList>
            <person name="Wen M."/>
            <person name="Pan Q."/>
            <person name="Jouanno E."/>
            <person name="Montfort J."/>
            <person name="Zahm M."/>
            <person name="Cabau C."/>
            <person name="Klopp C."/>
            <person name="Iampietro C."/>
            <person name="Roques C."/>
            <person name="Bouchez O."/>
            <person name="Castinel A."/>
            <person name="Donnadieu C."/>
            <person name="Parrinello H."/>
            <person name="Poncet C."/>
            <person name="Belmonte E."/>
            <person name="Gautier V."/>
            <person name="Avarre J.-C."/>
            <person name="Dugue R."/>
            <person name="Gustiano R."/>
            <person name="Ha T.T.T."/>
            <person name="Campet M."/>
            <person name="Sriphairoj K."/>
            <person name="Ribolli J."/>
            <person name="de Almeida F.L."/>
            <person name="Desvignes T."/>
            <person name="Postlethwait J.H."/>
            <person name="Bucao C.F."/>
            <person name="Robinson-Rechavi M."/>
            <person name="Bobe J."/>
            <person name="Herpin A."/>
            <person name="Guiguen Y."/>
        </authorList>
    </citation>
    <scope>NUCLEOTIDE SEQUENCE [LARGE SCALE GENOMIC DNA]</scope>
    <source>
        <strain evidence="1">YG-Dec2019</strain>
    </source>
</reference>
<protein>
    <submittedName>
        <fullName evidence="1">Uncharacterized protein</fullName>
    </submittedName>
</protein>